<evidence type="ECO:0000313" key="1">
    <source>
        <dbReference type="EMBL" id="OLY79001.1"/>
    </source>
</evidence>
<comment type="caution">
    <text evidence="1">The sequence shown here is derived from an EMBL/GenBank/DDBJ whole genome shotgun (WGS) entry which is preliminary data.</text>
</comment>
<protein>
    <submittedName>
        <fullName evidence="1">Uncharacterized protein</fullName>
    </submittedName>
</protein>
<keyword evidence="2" id="KW-1185">Reference proteome</keyword>
<dbReference type="AlphaFoldDB" id="A0A1R0GQ28"/>
<proteinExistence type="predicted"/>
<reference evidence="1 2" key="1">
    <citation type="journal article" date="2016" name="Mol. Biol. Evol.">
        <title>Genome-Wide Survey of Gut Fungi (Harpellales) Reveals the First Horizontally Transferred Ubiquitin Gene from a Mosquito Host.</title>
        <authorList>
            <person name="Wang Y."/>
            <person name="White M.M."/>
            <person name="Kvist S."/>
            <person name="Moncalvo J.M."/>
        </authorList>
    </citation>
    <scope>NUCLEOTIDE SEQUENCE [LARGE SCALE GENOMIC DNA]</scope>
    <source>
        <strain evidence="1 2">ALG-7-W6</strain>
    </source>
</reference>
<sequence>MMPSGLKATEWAPLALVTSVFDCLLKSEFDISVILKDVNSLFYPTPSVINTDFPEQLRINTDQPARALMLLYSSDEDRVLREHIKELYEAGYA</sequence>
<dbReference type="Proteomes" id="UP000187455">
    <property type="component" value="Unassembled WGS sequence"/>
</dbReference>
<gene>
    <name evidence="1" type="ORF">AYI68_g6939</name>
</gene>
<dbReference type="OrthoDB" id="5588188at2759"/>
<dbReference type="EMBL" id="LSSL01005154">
    <property type="protein sequence ID" value="OLY79001.1"/>
    <property type="molecule type" value="Genomic_DNA"/>
</dbReference>
<name>A0A1R0GQ28_9FUNG</name>
<evidence type="ECO:0000313" key="2">
    <source>
        <dbReference type="Proteomes" id="UP000187455"/>
    </source>
</evidence>
<accession>A0A1R0GQ28</accession>
<organism evidence="1 2">
    <name type="scientific">Smittium mucronatum</name>
    <dbReference type="NCBI Taxonomy" id="133383"/>
    <lineage>
        <taxon>Eukaryota</taxon>
        <taxon>Fungi</taxon>
        <taxon>Fungi incertae sedis</taxon>
        <taxon>Zoopagomycota</taxon>
        <taxon>Kickxellomycotina</taxon>
        <taxon>Harpellomycetes</taxon>
        <taxon>Harpellales</taxon>
        <taxon>Legeriomycetaceae</taxon>
        <taxon>Smittium</taxon>
    </lineage>
</organism>